<evidence type="ECO:0000313" key="12">
    <source>
        <dbReference type="EMBL" id="SDD29292.1"/>
    </source>
</evidence>
<evidence type="ECO:0000256" key="3">
    <source>
        <dbReference type="ARBA" id="ARBA00022723"/>
    </source>
</evidence>
<dbReference type="SUPFAM" id="SSF55486">
    <property type="entry name" value="Metalloproteases ('zincins'), catalytic domain"/>
    <property type="match status" value="1"/>
</dbReference>
<dbReference type="Gene3D" id="1.10.1370.10">
    <property type="entry name" value="Neurolysin, domain 3"/>
    <property type="match status" value="1"/>
</dbReference>
<keyword evidence="9" id="KW-0732">Signal</keyword>
<dbReference type="PANTHER" id="PTHR11804:SF84">
    <property type="entry name" value="SACCHAROLYSIN"/>
    <property type="match status" value="1"/>
</dbReference>
<dbReference type="EMBL" id="BJVY01000013">
    <property type="protein sequence ID" value="GEL70953.1"/>
    <property type="molecule type" value="Genomic_DNA"/>
</dbReference>
<comment type="caution">
    <text evidence="11">The sequence shown here is derived from an EMBL/GenBank/DDBJ whole genome shotgun (WGS) entry which is preliminary data.</text>
</comment>
<feature type="region of interest" description="Disordered" evidence="8">
    <location>
        <begin position="19"/>
        <end position="47"/>
    </location>
</feature>
<dbReference type="GO" id="GO:0004222">
    <property type="term" value="F:metalloendopeptidase activity"/>
    <property type="evidence" value="ECO:0007669"/>
    <property type="project" value="InterPro"/>
</dbReference>
<dbReference type="RefSeq" id="WP_090484583.1">
    <property type="nucleotide sequence ID" value="NZ_BJVY01000013.1"/>
</dbReference>
<keyword evidence="4 7" id="KW-0378">Hydrolase</keyword>
<evidence type="ECO:0000256" key="2">
    <source>
        <dbReference type="ARBA" id="ARBA00022670"/>
    </source>
</evidence>
<dbReference type="PROSITE" id="PS51257">
    <property type="entry name" value="PROKAR_LIPOPROTEIN"/>
    <property type="match status" value="1"/>
</dbReference>
<evidence type="ECO:0000313" key="11">
    <source>
        <dbReference type="EMBL" id="GEL70953.1"/>
    </source>
</evidence>
<evidence type="ECO:0000256" key="9">
    <source>
        <dbReference type="SAM" id="SignalP"/>
    </source>
</evidence>
<accession>A0A511HBM5</accession>
<feature type="domain" description="Peptidase M3A/M3B catalytic" evidence="10">
    <location>
        <begin position="244"/>
        <end position="676"/>
    </location>
</feature>
<comment type="similarity">
    <text evidence="1 7">Belongs to the peptidase M3 family.</text>
</comment>
<dbReference type="Pfam" id="PF01432">
    <property type="entry name" value="Peptidase_M3"/>
    <property type="match status" value="1"/>
</dbReference>
<dbReference type="Proteomes" id="UP000198717">
    <property type="component" value="Unassembled WGS sequence"/>
</dbReference>
<reference evidence="11 14" key="2">
    <citation type="submission" date="2019-07" db="EMBL/GenBank/DDBJ databases">
        <title>Whole genome shotgun sequence of Myxococcus virescens NBRC 100334.</title>
        <authorList>
            <person name="Hosoyama A."/>
            <person name="Uohara A."/>
            <person name="Ohji S."/>
            <person name="Ichikawa N."/>
        </authorList>
    </citation>
    <scope>NUCLEOTIDE SEQUENCE [LARGE SCALE GENOMIC DNA]</scope>
    <source>
        <strain evidence="11 14">NBRC 100334</strain>
    </source>
</reference>
<evidence type="ECO:0000256" key="5">
    <source>
        <dbReference type="ARBA" id="ARBA00022833"/>
    </source>
</evidence>
<evidence type="ECO:0000256" key="8">
    <source>
        <dbReference type="SAM" id="MobiDB-lite"/>
    </source>
</evidence>
<evidence type="ECO:0000256" key="6">
    <source>
        <dbReference type="ARBA" id="ARBA00023049"/>
    </source>
</evidence>
<name>A0A511HBM5_9BACT</name>
<reference evidence="12 13" key="1">
    <citation type="submission" date="2016-10" db="EMBL/GenBank/DDBJ databases">
        <authorList>
            <person name="Varghese N."/>
            <person name="Submissions S."/>
        </authorList>
    </citation>
    <scope>NUCLEOTIDE SEQUENCE [LARGE SCALE GENOMIC DNA]</scope>
    <source>
        <strain evidence="12 13">DSM 2260</strain>
    </source>
</reference>
<comment type="cofactor">
    <cofactor evidence="7">
        <name>Zn(2+)</name>
        <dbReference type="ChEBI" id="CHEBI:29105"/>
    </cofactor>
    <text evidence="7">Binds 1 zinc ion.</text>
</comment>
<evidence type="ECO:0000313" key="14">
    <source>
        <dbReference type="Proteomes" id="UP000321224"/>
    </source>
</evidence>
<proteinExistence type="inferred from homology"/>
<dbReference type="CDD" id="cd06455">
    <property type="entry name" value="M3A_TOP"/>
    <property type="match status" value="1"/>
</dbReference>
<evidence type="ECO:0000313" key="13">
    <source>
        <dbReference type="Proteomes" id="UP000198717"/>
    </source>
</evidence>
<keyword evidence="13" id="KW-1185">Reference proteome</keyword>
<feature type="compositionally biased region" description="Pro residues" evidence="8">
    <location>
        <begin position="31"/>
        <end position="40"/>
    </location>
</feature>
<keyword evidence="2 7" id="KW-0645">Protease</keyword>
<feature type="signal peptide" evidence="9">
    <location>
        <begin position="1"/>
        <end position="22"/>
    </location>
</feature>
<evidence type="ECO:0000259" key="10">
    <source>
        <dbReference type="Pfam" id="PF01432"/>
    </source>
</evidence>
<sequence length="685" mass="76617">MHRLVVFVVSLALAGCAGSSSAQRPASSTEPPVPSAPSPLEPDAGRQLTATPGRFLAACLCDVQRASARINALLSLPEPRNVEAALTAYDDAIALLDDANGRAGIGANTHPDAAFRAAAARCAQAADGMRTDVSLNPHVYAALAALDLSGQDTATQRWVDLVLRNFRRAGVNRDEATRARLRELNDALTQLGQAFSQHIREDVRHVDVAPEALEGLPDDYIRDHPPGPDGRVRVTTDASDALPVLTYARDSSAREALWRAGQQRGHPRNLETLTRLLQTRHDLATLLGYPSWAAYASEDKMVRHQQVAEDFIEQLATATTTRVQDDYTALLERKRRDVPGASRVEPWEQTYLKEQVRAERYHFDSRELRPYFEYTRVKQGVLDITSRLFGLTYRRVRDAQVWHPDIEAWDIYEGPTRLGRFYLDMHPRPNKYAHPAQWDLATGRAGRTLPEGVLTGNFPRPGAHPALLQHSQVQTFFHEFGHLLHHVLGGRARWAGLSGSRTERDFVEAPAQVLEEWAWRPESLQTFARHVVTGEPLPTETILRMRRADAFGKGLWLRQQLFYAAVSLQLHASDPAGVDTTARVNALQERYMPFPAVDDTYAHLSFVQLDGYYSSAYYAYLWSLVIARDLLTPFLEHGLMDTSTAQRYRDTVLGPGGSRDAADLVRSFLGRDYGFEAYTRWLDDA</sequence>
<dbReference type="InterPro" id="IPR024077">
    <property type="entry name" value="Neurolysin/TOP_dom2"/>
</dbReference>
<keyword evidence="6 7" id="KW-0482">Metalloprotease</keyword>
<keyword evidence="3 7" id="KW-0479">Metal-binding</keyword>
<dbReference type="Gene3D" id="3.40.390.10">
    <property type="entry name" value="Collagenase (Catalytic Domain)"/>
    <property type="match status" value="1"/>
</dbReference>
<dbReference type="Proteomes" id="UP000321224">
    <property type="component" value="Unassembled WGS sequence"/>
</dbReference>
<dbReference type="InterPro" id="IPR024079">
    <property type="entry name" value="MetalloPept_cat_dom_sf"/>
</dbReference>
<gene>
    <name evidence="11" type="primary">thoP1</name>
    <name evidence="11" type="ORF">MVI01_27370</name>
    <name evidence="12" type="ORF">SAMN04488504_101289</name>
</gene>
<dbReference type="GO" id="GO:0046872">
    <property type="term" value="F:metal ion binding"/>
    <property type="evidence" value="ECO:0007669"/>
    <property type="project" value="UniProtKB-UniRule"/>
</dbReference>
<dbReference type="PANTHER" id="PTHR11804">
    <property type="entry name" value="PROTEASE M3 THIMET OLIGOPEPTIDASE-RELATED"/>
    <property type="match status" value="1"/>
</dbReference>
<protein>
    <submittedName>
        <fullName evidence="12">Thimet oligopeptidase</fullName>
    </submittedName>
    <submittedName>
        <fullName evidence="11">Zn-dependent oligopeptidase</fullName>
    </submittedName>
</protein>
<evidence type="ECO:0000256" key="1">
    <source>
        <dbReference type="ARBA" id="ARBA00006040"/>
    </source>
</evidence>
<feature type="compositionally biased region" description="Low complexity" evidence="8">
    <location>
        <begin position="19"/>
        <end position="30"/>
    </location>
</feature>
<dbReference type="InterPro" id="IPR045090">
    <property type="entry name" value="Pept_M3A_M3B"/>
</dbReference>
<dbReference type="GO" id="GO:0006508">
    <property type="term" value="P:proteolysis"/>
    <property type="evidence" value="ECO:0007669"/>
    <property type="project" value="UniProtKB-KW"/>
</dbReference>
<evidence type="ECO:0000256" key="7">
    <source>
        <dbReference type="RuleBase" id="RU003435"/>
    </source>
</evidence>
<dbReference type="EMBL" id="FNAJ01000001">
    <property type="protein sequence ID" value="SDD29292.1"/>
    <property type="molecule type" value="Genomic_DNA"/>
</dbReference>
<organism evidence="11 14">
    <name type="scientific">Myxococcus virescens</name>
    <dbReference type="NCBI Taxonomy" id="83456"/>
    <lineage>
        <taxon>Bacteria</taxon>
        <taxon>Pseudomonadati</taxon>
        <taxon>Myxococcota</taxon>
        <taxon>Myxococcia</taxon>
        <taxon>Myxococcales</taxon>
        <taxon>Cystobacterineae</taxon>
        <taxon>Myxococcaceae</taxon>
        <taxon>Myxococcus</taxon>
    </lineage>
</organism>
<feature type="chain" id="PRO_5022857320" evidence="9">
    <location>
        <begin position="23"/>
        <end position="685"/>
    </location>
</feature>
<dbReference type="InterPro" id="IPR001567">
    <property type="entry name" value="Pept_M3A_M3B_dom"/>
</dbReference>
<evidence type="ECO:0000256" key="4">
    <source>
        <dbReference type="ARBA" id="ARBA00022801"/>
    </source>
</evidence>
<dbReference type="GO" id="GO:0006518">
    <property type="term" value="P:peptide metabolic process"/>
    <property type="evidence" value="ECO:0007669"/>
    <property type="project" value="TreeGrafter"/>
</dbReference>
<dbReference type="AlphaFoldDB" id="A0A511HBM5"/>
<keyword evidence="5 7" id="KW-0862">Zinc</keyword>